<feature type="region of interest" description="Disordered" evidence="1">
    <location>
        <begin position="1111"/>
        <end position="1132"/>
    </location>
</feature>
<dbReference type="EMBL" id="CAHIKZ030001522">
    <property type="protein sequence ID" value="CAE1266925.1"/>
    <property type="molecule type" value="Genomic_DNA"/>
</dbReference>
<accession>A0A812CCX3</accession>
<feature type="compositionally biased region" description="Basic residues" evidence="1">
    <location>
        <begin position="767"/>
        <end position="778"/>
    </location>
</feature>
<feature type="region of interest" description="Disordered" evidence="1">
    <location>
        <begin position="308"/>
        <end position="343"/>
    </location>
</feature>
<dbReference type="PANTHER" id="PTHR33047:SF8">
    <property type="entry name" value="REGULATOR OF RDNA TRANSCRIPTION PROTEIN 15"/>
    <property type="match status" value="1"/>
</dbReference>
<keyword evidence="3" id="KW-1185">Reference proteome</keyword>
<feature type="region of interest" description="Disordered" evidence="1">
    <location>
        <begin position="474"/>
        <end position="513"/>
    </location>
</feature>
<organism evidence="2 3">
    <name type="scientific">Acanthosepion pharaonis</name>
    <name type="common">Pharaoh cuttlefish</name>
    <name type="synonym">Sepia pharaonis</name>
    <dbReference type="NCBI Taxonomy" id="158019"/>
    <lineage>
        <taxon>Eukaryota</taxon>
        <taxon>Metazoa</taxon>
        <taxon>Spiralia</taxon>
        <taxon>Lophotrochozoa</taxon>
        <taxon>Mollusca</taxon>
        <taxon>Cephalopoda</taxon>
        <taxon>Coleoidea</taxon>
        <taxon>Decapodiformes</taxon>
        <taxon>Sepiida</taxon>
        <taxon>Sepiina</taxon>
        <taxon>Sepiidae</taxon>
        <taxon>Acanthosepion</taxon>
    </lineage>
</organism>
<dbReference type="AlphaFoldDB" id="A0A812CCX3"/>
<feature type="compositionally biased region" description="Basic residues" evidence="1">
    <location>
        <begin position="1123"/>
        <end position="1132"/>
    </location>
</feature>
<protein>
    <submittedName>
        <fullName evidence="2">Uncharacterized protein</fullName>
    </submittedName>
</protein>
<feature type="compositionally biased region" description="Basic and acidic residues" evidence="1">
    <location>
        <begin position="107"/>
        <end position="120"/>
    </location>
</feature>
<feature type="region of interest" description="Disordered" evidence="1">
    <location>
        <begin position="28"/>
        <end position="62"/>
    </location>
</feature>
<feature type="region of interest" description="Disordered" evidence="1">
    <location>
        <begin position="676"/>
        <end position="783"/>
    </location>
</feature>
<dbReference type="InterPro" id="IPR052997">
    <property type="entry name" value="RRT15-like"/>
</dbReference>
<reference evidence="2" key="1">
    <citation type="submission" date="2021-01" db="EMBL/GenBank/DDBJ databases">
        <authorList>
            <person name="Li R."/>
            <person name="Bekaert M."/>
        </authorList>
    </citation>
    <scope>NUCLEOTIDE SEQUENCE</scope>
    <source>
        <strain evidence="2">Farmed</strain>
    </source>
</reference>
<feature type="region of interest" description="Disordered" evidence="1">
    <location>
        <begin position="825"/>
        <end position="845"/>
    </location>
</feature>
<dbReference type="Proteomes" id="UP000597762">
    <property type="component" value="Unassembled WGS sequence"/>
</dbReference>
<proteinExistence type="predicted"/>
<feature type="compositionally biased region" description="Basic and acidic residues" evidence="1">
    <location>
        <begin position="703"/>
        <end position="725"/>
    </location>
</feature>
<dbReference type="PANTHER" id="PTHR33047">
    <property type="entry name" value="PROTEIN TAR1"/>
    <property type="match status" value="1"/>
</dbReference>
<evidence type="ECO:0000313" key="3">
    <source>
        <dbReference type="Proteomes" id="UP000597762"/>
    </source>
</evidence>
<comment type="caution">
    <text evidence="2">The sequence shown here is derived from an EMBL/GenBank/DDBJ whole genome shotgun (WGS) entry which is preliminary data.</text>
</comment>
<feature type="compositionally biased region" description="Low complexity" evidence="1">
    <location>
        <begin position="832"/>
        <end position="841"/>
    </location>
</feature>
<feature type="compositionally biased region" description="Basic residues" evidence="1">
    <location>
        <begin position="131"/>
        <end position="147"/>
    </location>
</feature>
<dbReference type="OrthoDB" id="6436329at2759"/>
<feature type="region of interest" description="Disordered" evidence="1">
    <location>
        <begin position="172"/>
        <end position="211"/>
    </location>
</feature>
<sequence length="1132" mass="124285">MLVRRPLPKRITGVRLRQTKALGNRRLGNFAEHCRGRRRKRLRPSTDSTHLPSEGGRQAGALRRSVSLCAGTRPLATGERCSNTVHARRRRPTTAEPGGSRPATANDAKEGSKQARHSTELARTYLPRRITGVRHGKRRRRTRRDRRRPSFDDDDDTQAFVRRFDGLITHSHASESHYGRPAMANEGRPSRNRSALLRASGPTSTAERRTTRVRLRQTTKAFDGLDALTFRGREAGRQAHYGVPSLAAPVLAHSPPANAVRVTTFAFLRKSRASQCAECAERSATTRQAQSKRSITFSNLGFLATDTVHARRRRRRRPTTAEAGGARPVTANDAKEARKQARPSTELALTYLPRRITGVRRRQTKEGFYPRPVDHVAPLRGSGPFQRENRVVPRGGRIESVEGLVSIDRSVVAALLSTTPRACSQVVYERSLVSRSTGGSKFDGDGNIPPVADVKSGGPFADAAACETTTAKVANAHGDDERHRRGPRRPRPPLSTTTPAMAGSSGTKRDAFPVIARRQRGAAARSSEHANRCSDPAVPLVLDGIAVATADVTYVPIETSLRTLGRHKPVIPVVTFLTPLGGTELSARKGSMGHAFAVRIRTENRDRASFLPFALREVFVLADLALGHLRYRLTDVPPQSNSPLGTQEGRRATCPLFHRVSEEMTKVAVFQVRRHQTTPVAAKAGKTGTNETPAHRGGGGPRPTEKKNESGEAESERRLRREARTAHRPPPQTPRQSANGANATAPYPSLRTGTARPTDPEPILLPKGRRKSTGRRPSRGALQVPFPFLRTSRFHGHGPLRRRENSSGALGDVSGLACVTAVSPEERRDATDTAASSAATTGHFPSPGSGILTRFPFDGRLAARRSRLLFEYLLLPPRSAPAVGSTQARALGFRAHRGALLLVAASVRRAHRFCFSASAPRRDGPASVRRSSAIHFRGRGFRLPWPPSCCLYRPTPFQGSHGRRVRHLAGRLVHPAAPVLDDQKWPVASSFVSAAVETTKAAEKQDANVFRRVRPEFHPFSEFGKGRGTERDGREKGKTFDGTKMESVDRTPAAREGGGTETRRLDWSFDTTPGSDDRFARQRRFGLPPEFFWLHRDRAWIAVFRDGAGGLRQSRGPESYGRTVKRRPTALG</sequence>
<feature type="compositionally biased region" description="Basic and acidic residues" evidence="1">
    <location>
        <begin position="1021"/>
        <end position="1053"/>
    </location>
</feature>
<gene>
    <name evidence="2" type="ORF">SPHA_35396</name>
</gene>
<feature type="region of interest" description="Disordered" evidence="1">
    <location>
        <begin position="80"/>
        <end position="156"/>
    </location>
</feature>
<evidence type="ECO:0000313" key="2">
    <source>
        <dbReference type="EMBL" id="CAE1266925.1"/>
    </source>
</evidence>
<evidence type="ECO:0000256" key="1">
    <source>
        <dbReference type="SAM" id="MobiDB-lite"/>
    </source>
</evidence>
<name>A0A812CCX3_ACAPH</name>
<feature type="region of interest" description="Disordered" evidence="1">
    <location>
        <begin position="1021"/>
        <end position="1064"/>
    </location>
</feature>